<evidence type="ECO:0000313" key="5">
    <source>
        <dbReference type="EMBL" id="RIH66339.1"/>
    </source>
</evidence>
<dbReference type="InterPro" id="IPR037923">
    <property type="entry name" value="HTH-like"/>
</dbReference>
<dbReference type="PROSITE" id="PS01124">
    <property type="entry name" value="HTH_ARAC_FAMILY_2"/>
    <property type="match status" value="1"/>
</dbReference>
<dbReference type="SMART" id="SM00342">
    <property type="entry name" value="HTH_ARAC"/>
    <property type="match status" value="1"/>
</dbReference>
<dbReference type="SUPFAM" id="SSF46689">
    <property type="entry name" value="Homeodomain-like"/>
    <property type="match status" value="2"/>
</dbReference>
<dbReference type="OrthoDB" id="2569619at2"/>
<keyword evidence="3" id="KW-0804">Transcription</keyword>
<dbReference type="GO" id="GO:0003700">
    <property type="term" value="F:DNA-binding transcription factor activity"/>
    <property type="evidence" value="ECO:0007669"/>
    <property type="project" value="InterPro"/>
</dbReference>
<dbReference type="Pfam" id="PF12833">
    <property type="entry name" value="HTH_18"/>
    <property type="match status" value="1"/>
</dbReference>
<evidence type="ECO:0000256" key="1">
    <source>
        <dbReference type="ARBA" id="ARBA00023015"/>
    </source>
</evidence>
<dbReference type="Pfam" id="PF02311">
    <property type="entry name" value="AraC_binding"/>
    <property type="match status" value="1"/>
</dbReference>
<dbReference type="AlphaFoldDB" id="A0A399D3W8"/>
<dbReference type="Proteomes" id="UP000266441">
    <property type="component" value="Unassembled WGS sequence"/>
</dbReference>
<comment type="caution">
    <text evidence="5">The sequence shown here is derived from an EMBL/GenBank/DDBJ whole genome shotgun (WGS) entry which is preliminary data.</text>
</comment>
<name>A0A399D3W8_9BACT</name>
<dbReference type="InterPro" id="IPR018060">
    <property type="entry name" value="HTH_AraC"/>
</dbReference>
<evidence type="ECO:0000313" key="6">
    <source>
        <dbReference type="Proteomes" id="UP000266441"/>
    </source>
</evidence>
<keyword evidence="6" id="KW-1185">Reference proteome</keyword>
<dbReference type="PROSITE" id="PS00041">
    <property type="entry name" value="HTH_ARAC_FAMILY_1"/>
    <property type="match status" value="1"/>
</dbReference>
<gene>
    <name evidence="5" type="ORF">D1164_05365</name>
</gene>
<dbReference type="InterPro" id="IPR014710">
    <property type="entry name" value="RmlC-like_jellyroll"/>
</dbReference>
<accession>A0A399D3W8</accession>
<reference evidence="5 6" key="1">
    <citation type="journal article" date="2015" name="Int. J. Syst. Evol. Microbiol.">
        <title>Mariniphaga sediminis sp. nov., isolated from coastal sediment.</title>
        <authorList>
            <person name="Wang F.Q."/>
            <person name="Shen Q.Y."/>
            <person name="Chen G.J."/>
            <person name="Du Z.J."/>
        </authorList>
    </citation>
    <scope>NUCLEOTIDE SEQUENCE [LARGE SCALE GENOMIC DNA]</scope>
    <source>
        <strain evidence="5 6">SY21</strain>
    </source>
</reference>
<proteinExistence type="predicted"/>
<dbReference type="GO" id="GO:0043565">
    <property type="term" value="F:sequence-specific DNA binding"/>
    <property type="evidence" value="ECO:0007669"/>
    <property type="project" value="InterPro"/>
</dbReference>
<dbReference type="InterPro" id="IPR018062">
    <property type="entry name" value="HTH_AraC-typ_CS"/>
</dbReference>
<dbReference type="Gene3D" id="2.60.120.10">
    <property type="entry name" value="Jelly Rolls"/>
    <property type="match status" value="1"/>
</dbReference>
<keyword evidence="1" id="KW-0805">Transcription regulation</keyword>
<sequence length="288" mass="33707">MKAMQEHIDFPLRSVVKVKWQKKPHFTYPWHFHSEYEILYVIEGAGTSFVADNIEQFGPGDLAMLGSNLPHFWRSDEKYHVEDSAGNINYIVIQFSEDLFRGPLFQYPEFHIIQELIERSSRGIRFSPPFSKEAGKQIIKIAQSSGFDRVILLLQLLHELAKTEQFRMLAGELYHFQKHDFTDDRLTRVLHFLATGYQQKIELEQVAEIAHLHPSAFCRFFKEKTGKSLSEYVCDLRISYACKLIVEGKLSISQICFESGFNNLSNFNRTFKRHTQMTPTEYFGHFHK</sequence>
<dbReference type="PANTHER" id="PTHR43280:SF34">
    <property type="entry name" value="ARAC-FAMILY TRANSCRIPTIONAL REGULATOR"/>
    <property type="match status" value="1"/>
</dbReference>
<evidence type="ECO:0000256" key="2">
    <source>
        <dbReference type="ARBA" id="ARBA00023125"/>
    </source>
</evidence>
<dbReference type="InterPro" id="IPR003313">
    <property type="entry name" value="AraC-bd"/>
</dbReference>
<keyword evidence="2" id="KW-0238">DNA-binding</keyword>
<dbReference type="RefSeq" id="WP_119348926.1">
    <property type="nucleotide sequence ID" value="NZ_QWET01000003.1"/>
</dbReference>
<organism evidence="5 6">
    <name type="scientific">Mariniphaga sediminis</name>
    <dbReference type="NCBI Taxonomy" id="1628158"/>
    <lineage>
        <taxon>Bacteria</taxon>
        <taxon>Pseudomonadati</taxon>
        <taxon>Bacteroidota</taxon>
        <taxon>Bacteroidia</taxon>
        <taxon>Marinilabiliales</taxon>
        <taxon>Prolixibacteraceae</taxon>
        <taxon>Mariniphaga</taxon>
    </lineage>
</organism>
<dbReference type="EMBL" id="QWET01000003">
    <property type="protein sequence ID" value="RIH66339.1"/>
    <property type="molecule type" value="Genomic_DNA"/>
</dbReference>
<evidence type="ECO:0000259" key="4">
    <source>
        <dbReference type="PROSITE" id="PS01124"/>
    </source>
</evidence>
<dbReference type="Gene3D" id="1.10.10.60">
    <property type="entry name" value="Homeodomain-like"/>
    <property type="match status" value="2"/>
</dbReference>
<feature type="domain" description="HTH araC/xylS-type" evidence="4">
    <location>
        <begin position="187"/>
        <end position="285"/>
    </location>
</feature>
<dbReference type="InterPro" id="IPR009057">
    <property type="entry name" value="Homeodomain-like_sf"/>
</dbReference>
<protein>
    <submittedName>
        <fullName evidence="5">AraC family transcriptional regulator</fullName>
    </submittedName>
</protein>
<dbReference type="PANTHER" id="PTHR43280">
    <property type="entry name" value="ARAC-FAMILY TRANSCRIPTIONAL REGULATOR"/>
    <property type="match status" value="1"/>
</dbReference>
<dbReference type="SUPFAM" id="SSF51215">
    <property type="entry name" value="Regulatory protein AraC"/>
    <property type="match status" value="1"/>
</dbReference>
<evidence type="ECO:0000256" key="3">
    <source>
        <dbReference type="ARBA" id="ARBA00023163"/>
    </source>
</evidence>